<reference evidence="9" key="1">
    <citation type="submission" date="2025-08" db="UniProtKB">
        <authorList>
            <consortium name="Ensembl"/>
        </authorList>
    </citation>
    <scope>IDENTIFICATION</scope>
</reference>
<dbReference type="Pfam" id="PF00028">
    <property type="entry name" value="Cadherin"/>
    <property type="match status" value="1"/>
</dbReference>
<dbReference type="OMA" id="METMIRE"/>
<dbReference type="Ensembl" id="ENSPTXT00000003917.1">
    <property type="protein sequence ID" value="ENSPTXP00000003806.1"/>
    <property type="gene ID" value="ENSPTXG00000002843.1"/>
</dbReference>
<comment type="subcellular location">
    <subcellularLocation>
        <location evidence="1">Membrane</location>
        <topology evidence="1">Single-pass membrane protein</topology>
    </subcellularLocation>
</comment>
<dbReference type="Gene3D" id="2.60.40.60">
    <property type="entry name" value="Cadherins"/>
    <property type="match status" value="2"/>
</dbReference>
<dbReference type="InterPro" id="IPR015919">
    <property type="entry name" value="Cadherin-like_sf"/>
</dbReference>
<dbReference type="GO" id="GO:0005886">
    <property type="term" value="C:plasma membrane"/>
    <property type="evidence" value="ECO:0007669"/>
    <property type="project" value="TreeGrafter"/>
</dbReference>
<dbReference type="PANTHER" id="PTHR24028:SF133">
    <property type="entry name" value="PROTOCADHERIN ALPHA-4"/>
    <property type="match status" value="1"/>
</dbReference>
<evidence type="ECO:0000256" key="7">
    <source>
        <dbReference type="SAM" id="Phobius"/>
    </source>
</evidence>
<keyword evidence="3 7" id="KW-1133">Transmembrane helix</keyword>
<dbReference type="InterPro" id="IPR002126">
    <property type="entry name" value="Cadherin-like_dom"/>
</dbReference>
<evidence type="ECO:0000256" key="3">
    <source>
        <dbReference type="ARBA" id="ARBA00022989"/>
    </source>
</evidence>
<dbReference type="InterPro" id="IPR050174">
    <property type="entry name" value="Protocadherin/Cadherin-CA"/>
</dbReference>
<dbReference type="SMART" id="SM00112">
    <property type="entry name" value="CA"/>
    <property type="match status" value="2"/>
</dbReference>
<evidence type="ECO:0000313" key="9">
    <source>
        <dbReference type="Ensembl" id="ENSPTXP00000003806.1"/>
    </source>
</evidence>
<dbReference type="GO" id="GO:0005509">
    <property type="term" value="F:calcium ion binding"/>
    <property type="evidence" value="ECO:0007669"/>
    <property type="project" value="UniProtKB-UniRule"/>
</dbReference>
<keyword evidence="5" id="KW-0325">Glycoprotein</keyword>
<evidence type="ECO:0000313" key="10">
    <source>
        <dbReference type="Proteomes" id="UP000472273"/>
    </source>
</evidence>
<keyword evidence="6" id="KW-0106">Calcium</keyword>
<keyword evidence="10" id="KW-1185">Reference proteome</keyword>
<dbReference type="PANTHER" id="PTHR24028">
    <property type="entry name" value="CADHERIN-87A"/>
    <property type="match status" value="1"/>
</dbReference>
<dbReference type="FunFam" id="2.60.40.60:FF:000233">
    <property type="entry name" value="Protocadherin gamma-A3 isoform 1"/>
    <property type="match status" value="1"/>
</dbReference>
<dbReference type="PROSITE" id="PS50268">
    <property type="entry name" value="CADHERIN_2"/>
    <property type="match status" value="2"/>
</dbReference>
<feature type="transmembrane region" description="Helical" evidence="7">
    <location>
        <begin position="177"/>
        <end position="202"/>
    </location>
</feature>
<dbReference type="GeneTree" id="ENSGT00940000163564"/>
<sequence>VLVMKVPLDREENPVHHLVLTATDGGEPKLTGTLQLVINVLDVDDNPPVFNQSIGSLEENLILLVVPMMPGHIVGKIHALDADSGYNAWLSYELLEESHGPWTVGQYSGEVSTKYPLDESEGSKIQSVLVLVKDHGKPQLSATVILSVSFVTSIIAIKMDVNLPRSEESFMPLVDSINIYLIIAICSVSSLFLLTTLIYVALQCHCKAKDPMVYGPGMATLVCASEVGSWFYSNCYKVIIFFLVNSFIL</sequence>
<protein>
    <recommendedName>
        <fullName evidence="8">Cadherin domain-containing protein</fullName>
    </recommendedName>
</protein>
<reference evidence="9" key="2">
    <citation type="submission" date="2025-09" db="UniProtKB">
        <authorList>
            <consortium name="Ensembl"/>
        </authorList>
    </citation>
    <scope>IDENTIFICATION</scope>
</reference>
<evidence type="ECO:0000256" key="2">
    <source>
        <dbReference type="ARBA" id="ARBA00022692"/>
    </source>
</evidence>
<evidence type="ECO:0000256" key="5">
    <source>
        <dbReference type="ARBA" id="ARBA00023180"/>
    </source>
</evidence>
<feature type="domain" description="Cadherin" evidence="8">
    <location>
        <begin position="1"/>
        <end position="50"/>
    </location>
</feature>
<dbReference type="AlphaFoldDB" id="A0A670XW43"/>
<dbReference type="Proteomes" id="UP000472273">
    <property type="component" value="Unplaced"/>
</dbReference>
<evidence type="ECO:0000256" key="6">
    <source>
        <dbReference type="PROSITE-ProRule" id="PRU00043"/>
    </source>
</evidence>
<dbReference type="GO" id="GO:0007156">
    <property type="term" value="P:homophilic cell adhesion via plasma membrane adhesion molecules"/>
    <property type="evidence" value="ECO:0007669"/>
    <property type="project" value="InterPro"/>
</dbReference>
<dbReference type="SUPFAM" id="SSF49313">
    <property type="entry name" value="Cadherin-like"/>
    <property type="match status" value="2"/>
</dbReference>
<dbReference type="CDD" id="cd11304">
    <property type="entry name" value="Cadherin_repeat"/>
    <property type="match status" value="2"/>
</dbReference>
<keyword evidence="2 7" id="KW-0812">Transmembrane</keyword>
<accession>A0A670XW43</accession>
<evidence type="ECO:0000256" key="1">
    <source>
        <dbReference type="ARBA" id="ARBA00004167"/>
    </source>
</evidence>
<organism evidence="9 10">
    <name type="scientific">Pseudonaja textilis</name>
    <name type="common">Eastern brown snake</name>
    <dbReference type="NCBI Taxonomy" id="8673"/>
    <lineage>
        <taxon>Eukaryota</taxon>
        <taxon>Metazoa</taxon>
        <taxon>Chordata</taxon>
        <taxon>Craniata</taxon>
        <taxon>Vertebrata</taxon>
        <taxon>Euteleostomi</taxon>
        <taxon>Lepidosauria</taxon>
        <taxon>Squamata</taxon>
        <taxon>Bifurcata</taxon>
        <taxon>Unidentata</taxon>
        <taxon>Episquamata</taxon>
        <taxon>Toxicofera</taxon>
        <taxon>Serpentes</taxon>
        <taxon>Colubroidea</taxon>
        <taxon>Elapidae</taxon>
        <taxon>Hydrophiinae</taxon>
        <taxon>Pseudonaja</taxon>
    </lineage>
</organism>
<keyword evidence="4 7" id="KW-0472">Membrane</keyword>
<evidence type="ECO:0000259" key="8">
    <source>
        <dbReference type="PROSITE" id="PS50268"/>
    </source>
</evidence>
<evidence type="ECO:0000256" key="4">
    <source>
        <dbReference type="ARBA" id="ARBA00023136"/>
    </source>
</evidence>
<feature type="domain" description="Cadherin" evidence="8">
    <location>
        <begin position="70"/>
        <end position="150"/>
    </location>
</feature>
<name>A0A670XW43_PSETE</name>
<proteinExistence type="predicted"/>